<organism evidence="1">
    <name type="scientific">uncultured marine microorganism HF4000_ANIW133F6</name>
    <dbReference type="NCBI Taxonomy" id="455529"/>
    <lineage>
        <taxon>unclassified sequences</taxon>
        <taxon>environmental samples</taxon>
    </lineage>
</organism>
<protein>
    <recommendedName>
        <fullName evidence="2">TIGR00266 family protein</fullName>
    </recommendedName>
</protein>
<dbReference type="PANTHER" id="PTHR43657">
    <property type="entry name" value="TRYPTOPHAN RNA-BINDING ATTENUATOR PROTEIN-LIKE PROTEIN"/>
    <property type="match status" value="1"/>
</dbReference>
<reference evidence="1" key="1">
    <citation type="journal article" date="2008" name="ISME J.">
        <title>Genomic patterns of recombination, clonal divergence and environment in marine microbial populations.</title>
        <authorList>
            <person name="Konstantinidis K.T."/>
            <person name="Delong E.F."/>
        </authorList>
    </citation>
    <scope>NUCLEOTIDE SEQUENCE</scope>
</reference>
<name>B3T3V9_9ZZZZ</name>
<dbReference type="Pfam" id="PF01987">
    <property type="entry name" value="AIM24"/>
    <property type="match status" value="1"/>
</dbReference>
<accession>B3T3V9</accession>
<dbReference type="SUPFAM" id="SSF51219">
    <property type="entry name" value="TRAP-like"/>
    <property type="match status" value="1"/>
</dbReference>
<proteinExistence type="predicted"/>
<dbReference type="PANTHER" id="PTHR43657:SF1">
    <property type="entry name" value="ALTERED INHERITANCE OF MITOCHONDRIA PROTEIN 24, MITOCHONDRIAL"/>
    <property type="match status" value="1"/>
</dbReference>
<dbReference type="NCBIfam" id="TIGR00266">
    <property type="entry name" value="TIGR00266 family protein"/>
    <property type="match status" value="1"/>
</dbReference>
<dbReference type="InterPro" id="IPR036983">
    <property type="entry name" value="AIM24_sf"/>
</dbReference>
<dbReference type="InterPro" id="IPR016031">
    <property type="entry name" value="Trp_RNA-bd_attenuator-like_dom"/>
</dbReference>
<gene>
    <name evidence="1" type="ORF">ALOHA_HF4000ANIW133F6ctg1g18</name>
</gene>
<sequence length="229" mass="23686">MKTEFEFQPAFTLMTAHLDPNEQMKVEPGAMVAQSPGVDMKSGMSGGFFKGLKKMALGGESFILNTYTAGPNGGWVSIAPGSPGDIGSFDLAPGENLFMQGGAFIASTANVETDTKFQGAKGLFSGESAFFLKASTTGGAGTVFYSAYGAIKEIEITPATPAIVDTGHVVAFSDGVGYKLTKVGGLGSALLGGEGLVMNFSGNGKVWIQTRNISALAARLLPFMANRSN</sequence>
<evidence type="ECO:0000313" key="1">
    <source>
        <dbReference type="EMBL" id="ABZ07268.1"/>
    </source>
</evidence>
<evidence type="ECO:0008006" key="2">
    <source>
        <dbReference type="Google" id="ProtNLM"/>
    </source>
</evidence>
<dbReference type="AlphaFoldDB" id="B3T3V9"/>
<dbReference type="InterPro" id="IPR002838">
    <property type="entry name" value="AIM24"/>
</dbReference>
<dbReference type="Gene3D" id="3.60.160.10">
    <property type="entry name" value="Mitochondrial biogenesis AIM24"/>
    <property type="match status" value="1"/>
</dbReference>
<dbReference type="EMBL" id="EU016596">
    <property type="protein sequence ID" value="ABZ07268.1"/>
    <property type="molecule type" value="Genomic_DNA"/>
</dbReference>